<reference evidence="18 19" key="1">
    <citation type="journal article" date="2016" name="Fungal Biol.">
        <title>The genome of Xylona heveae provides a window into fungal endophytism.</title>
        <authorList>
            <person name="Gazis R."/>
            <person name="Kuo A."/>
            <person name="Riley R."/>
            <person name="LaButti K."/>
            <person name="Lipzen A."/>
            <person name="Lin J."/>
            <person name="Amirebrahimi M."/>
            <person name="Hesse C.N."/>
            <person name="Spatafora J.W."/>
            <person name="Henrissat B."/>
            <person name="Hainaut M."/>
            <person name="Grigoriev I.V."/>
            <person name="Hibbett D.S."/>
        </authorList>
    </citation>
    <scope>NUCLEOTIDE SEQUENCE [LARGE SCALE GENOMIC DNA]</scope>
    <source>
        <strain evidence="18 19">TC161</strain>
    </source>
</reference>
<feature type="binding site" evidence="15">
    <location>
        <position position="591"/>
    </location>
    <ligand>
        <name>Ca(2+)</name>
        <dbReference type="ChEBI" id="CHEBI:29108"/>
    </ligand>
</feature>
<dbReference type="SUPFAM" id="SSF52743">
    <property type="entry name" value="Subtilisin-like"/>
    <property type="match status" value="1"/>
</dbReference>
<keyword evidence="11 15" id="KW-0106">Calcium</keyword>
<keyword evidence="12" id="KW-0843">Virulence</keyword>
<keyword evidence="8 16" id="KW-0732">Signal</keyword>
<dbReference type="GO" id="GO:0046872">
    <property type="term" value="F:metal ion binding"/>
    <property type="evidence" value="ECO:0007669"/>
    <property type="project" value="UniProtKB-UniRule"/>
</dbReference>
<evidence type="ECO:0000313" key="19">
    <source>
        <dbReference type="Proteomes" id="UP000076632"/>
    </source>
</evidence>
<feature type="active site" description="Charge relay system" evidence="15">
    <location>
        <position position="299"/>
    </location>
</feature>
<evidence type="ECO:0000313" key="18">
    <source>
        <dbReference type="EMBL" id="KZF19081.1"/>
    </source>
</evidence>
<dbReference type="CDD" id="cd04056">
    <property type="entry name" value="Peptidases_S53"/>
    <property type="match status" value="1"/>
</dbReference>
<feature type="binding site" evidence="15">
    <location>
        <position position="589"/>
    </location>
    <ligand>
        <name>Ca(2+)</name>
        <dbReference type="ChEBI" id="CHEBI:29108"/>
    </ligand>
</feature>
<feature type="binding site" evidence="15">
    <location>
        <position position="556"/>
    </location>
    <ligand>
        <name>Ca(2+)</name>
        <dbReference type="ChEBI" id="CHEBI:29108"/>
    </ligand>
</feature>
<name>A0A164ZGL4_XYLHT</name>
<comment type="subcellular location">
    <subcellularLocation>
        <location evidence="3">Secreted</location>
        <location evidence="3">Extracellular space</location>
    </subcellularLocation>
</comment>
<keyword evidence="5" id="KW-0964">Secreted</keyword>
<comment type="cofactor">
    <cofactor evidence="15">
        <name>Ca(2+)</name>
        <dbReference type="ChEBI" id="CHEBI:29108"/>
    </cofactor>
    <text evidence="15">Binds 1 Ca(2+) ion per subunit.</text>
</comment>
<dbReference type="InterPro" id="IPR000209">
    <property type="entry name" value="Peptidase_S8/S53_dom"/>
</dbReference>
<evidence type="ECO:0000256" key="9">
    <source>
        <dbReference type="ARBA" id="ARBA00022801"/>
    </source>
</evidence>
<sequence length="624" mass="68223">MSYKIRASMRSLSLLAGICSALAGFASVNAAASGPASFPEIFEQLNSVPEGWKAVGVPDTSKRVNFRIAVTQPNPGFFEQTVLDISTPNHPKYGKHLKLEELKALIRPTAEATNAITSWLLEHGVPPNAIHDDGEWINFNATVGQAEKMLDTKFKYYRSNVDGAERIRTLQYSLPQYLHQYIDMIQPTTRFGQIRPQRSWVIDKQILGQAGKGLNVTGCNQTITPACLKELYKIKDFKADPNNGNKLGIAGYLEEYAKFADLGQFLKEYAPYAAGASFKYQQVHGGQWKQNDTVDDDVEANLDIQYGLSLSYPTPNEYYITGGRGLLVPDLDQPDASDDENEPYLDFLNYILSLPEDELPQTLSTSYGEDEQSVPEPYSRTVCSMFGQLGARGVSVIFSSGDTGVGSACQTNDGNKTTRFLPTFPASCPWVTSVGATHYVAPEAGISFSSGGFSDRFPTPGWQKHAVDRYLNILGDQWKGLYNPNGRGIPDVSAQGSHFHVIDQGKEILVGGTSAAAPTFAAVVSLLNSARVSANLPPLGFLNPWIYAFGRYGLTDITHGGSTGCTGKDIYSGLATPYVPYASWNATEGWDPVTGWGTPVFTKLLALSSPFELDFLTFNFTRFV</sequence>
<dbReference type="EC" id="3.4.14.10" evidence="4"/>
<evidence type="ECO:0000259" key="17">
    <source>
        <dbReference type="PROSITE" id="PS51695"/>
    </source>
</evidence>
<feature type="binding site" evidence="15">
    <location>
        <position position="557"/>
    </location>
    <ligand>
        <name>Ca(2+)</name>
        <dbReference type="ChEBI" id="CHEBI:29108"/>
    </ligand>
</feature>
<feature type="active site" description="Charge relay system" evidence="15">
    <location>
        <position position="514"/>
    </location>
</feature>
<dbReference type="GO" id="GO:0008240">
    <property type="term" value="F:tripeptidyl-peptidase activity"/>
    <property type="evidence" value="ECO:0007669"/>
    <property type="project" value="UniProtKB-EC"/>
</dbReference>
<keyword evidence="19" id="KW-1185">Reference proteome</keyword>
<dbReference type="CDD" id="cd11377">
    <property type="entry name" value="Pro-peptidase_S53"/>
    <property type="match status" value="1"/>
</dbReference>
<evidence type="ECO:0000256" key="2">
    <source>
        <dbReference type="ARBA" id="ARBA00002451"/>
    </source>
</evidence>
<feature type="active site" description="Charge relay system" evidence="15">
    <location>
        <position position="303"/>
    </location>
</feature>
<evidence type="ECO:0000256" key="7">
    <source>
        <dbReference type="ARBA" id="ARBA00022723"/>
    </source>
</evidence>
<keyword evidence="13" id="KW-0865">Zymogen</keyword>
<evidence type="ECO:0000256" key="14">
    <source>
        <dbReference type="ARBA" id="ARBA00023180"/>
    </source>
</evidence>
<keyword evidence="6 15" id="KW-0645">Protease</keyword>
<dbReference type="Pfam" id="PF00082">
    <property type="entry name" value="Peptidase_S8"/>
    <property type="match status" value="1"/>
</dbReference>
<comment type="catalytic activity">
    <reaction evidence="1">
        <text>Release of an N-terminal tripeptide from a polypeptide.</text>
        <dbReference type="EC" id="3.4.14.10"/>
    </reaction>
</comment>
<feature type="signal peptide" evidence="16">
    <location>
        <begin position="1"/>
        <end position="30"/>
    </location>
</feature>
<evidence type="ECO:0000256" key="11">
    <source>
        <dbReference type="ARBA" id="ARBA00022837"/>
    </source>
</evidence>
<evidence type="ECO:0000256" key="12">
    <source>
        <dbReference type="ARBA" id="ARBA00023026"/>
    </source>
</evidence>
<dbReference type="Proteomes" id="UP000076632">
    <property type="component" value="Unassembled WGS sequence"/>
</dbReference>
<dbReference type="GO" id="GO:0004252">
    <property type="term" value="F:serine-type endopeptidase activity"/>
    <property type="evidence" value="ECO:0007669"/>
    <property type="project" value="UniProtKB-UniRule"/>
</dbReference>
<dbReference type="EMBL" id="KV407468">
    <property type="protein sequence ID" value="KZF19081.1"/>
    <property type="molecule type" value="Genomic_DNA"/>
</dbReference>
<dbReference type="GO" id="GO:0005576">
    <property type="term" value="C:extracellular region"/>
    <property type="evidence" value="ECO:0007669"/>
    <property type="project" value="UniProtKB-SubCell"/>
</dbReference>
<dbReference type="STRING" id="1328760.A0A164ZGL4"/>
<evidence type="ECO:0000256" key="15">
    <source>
        <dbReference type="PROSITE-ProRule" id="PRU01032"/>
    </source>
</evidence>
<keyword evidence="14" id="KW-0325">Glycoprotein</keyword>
<keyword evidence="10 15" id="KW-0720">Serine protease</keyword>
<dbReference type="InterPro" id="IPR023828">
    <property type="entry name" value="Peptidase_S8_Ser-AS"/>
</dbReference>
<dbReference type="InterPro" id="IPR050819">
    <property type="entry name" value="Tripeptidyl-peptidase_I"/>
</dbReference>
<dbReference type="PROSITE" id="PS00138">
    <property type="entry name" value="SUBTILASE_SER"/>
    <property type="match status" value="1"/>
</dbReference>
<dbReference type="PANTHER" id="PTHR14218:SF35">
    <property type="entry name" value="PEPTIDASE S53 DOMAIN-CONTAINING PROTEIN"/>
    <property type="match status" value="1"/>
</dbReference>
<evidence type="ECO:0000256" key="5">
    <source>
        <dbReference type="ARBA" id="ARBA00022525"/>
    </source>
</evidence>
<gene>
    <name evidence="18" type="ORF">L228DRAFT_225268</name>
</gene>
<dbReference type="PANTHER" id="PTHR14218">
    <property type="entry name" value="PROTEASE S8 TRIPEPTIDYL PEPTIDASE I CLN2"/>
    <property type="match status" value="1"/>
</dbReference>
<proteinExistence type="predicted"/>
<comment type="function">
    <text evidence="2">Secreted tripeptidyl-peptidase which degrades proteins at acidic pHs and is involved in virulence.</text>
</comment>
<evidence type="ECO:0000256" key="16">
    <source>
        <dbReference type="SAM" id="SignalP"/>
    </source>
</evidence>
<organism evidence="18 19">
    <name type="scientific">Xylona heveae (strain CBS 132557 / TC161)</name>
    <dbReference type="NCBI Taxonomy" id="1328760"/>
    <lineage>
        <taxon>Eukaryota</taxon>
        <taxon>Fungi</taxon>
        <taxon>Dikarya</taxon>
        <taxon>Ascomycota</taxon>
        <taxon>Pezizomycotina</taxon>
        <taxon>Xylonomycetes</taxon>
        <taxon>Xylonales</taxon>
        <taxon>Xylonaceae</taxon>
        <taxon>Xylona</taxon>
    </lineage>
</organism>
<dbReference type="InParanoid" id="A0A164ZGL4"/>
<dbReference type="InterPro" id="IPR030400">
    <property type="entry name" value="Sedolisin_dom"/>
</dbReference>
<dbReference type="Pfam" id="PF09286">
    <property type="entry name" value="Pro-kuma_activ"/>
    <property type="match status" value="1"/>
</dbReference>
<evidence type="ECO:0000256" key="1">
    <source>
        <dbReference type="ARBA" id="ARBA00001910"/>
    </source>
</evidence>
<feature type="domain" description="Peptidase S53" evidence="17">
    <location>
        <begin position="222"/>
        <end position="611"/>
    </location>
</feature>
<dbReference type="OrthoDB" id="409122at2759"/>
<dbReference type="InterPro" id="IPR036852">
    <property type="entry name" value="Peptidase_S8/S53_dom_sf"/>
</dbReference>
<evidence type="ECO:0000256" key="3">
    <source>
        <dbReference type="ARBA" id="ARBA00004239"/>
    </source>
</evidence>
<dbReference type="RefSeq" id="XP_018184636.1">
    <property type="nucleotide sequence ID" value="XM_018330375.1"/>
</dbReference>
<dbReference type="OMA" id="VTITPDC"/>
<dbReference type="GO" id="GO:0006508">
    <property type="term" value="P:proteolysis"/>
    <property type="evidence" value="ECO:0007669"/>
    <property type="project" value="UniProtKB-KW"/>
</dbReference>
<dbReference type="FunFam" id="3.40.50.200:FF:000015">
    <property type="entry name" value="Tripeptidyl peptidase A"/>
    <property type="match status" value="1"/>
</dbReference>
<evidence type="ECO:0000256" key="6">
    <source>
        <dbReference type="ARBA" id="ARBA00022670"/>
    </source>
</evidence>
<dbReference type="PROSITE" id="PS51695">
    <property type="entry name" value="SEDOLISIN"/>
    <property type="match status" value="1"/>
</dbReference>
<evidence type="ECO:0000256" key="8">
    <source>
        <dbReference type="ARBA" id="ARBA00022729"/>
    </source>
</evidence>
<feature type="chain" id="PRO_5007854858" description="tripeptidyl-peptidase II" evidence="16">
    <location>
        <begin position="31"/>
        <end position="624"/>
    </location>
</feature>
<dbReference type="SMART" id="SM00944">
    <property type="entry name" value="Pro-kuma_activ"/>
    <property type="match status" value="1"/>
</dbReference>
<keyword evidence="9 15" id="KW-0378">Hydrolase</keyword>
<evidence type="ECO:0000256" key="13">
    <source>
        <dbReference type="ARBA" id="ARBA00023145"/>
    </source>
</evidence>
<protein>
    <recommendedName>
        <fullName evidence="4">tripeptidyl-peptidase II</fullName>
        <ecNumber evidence="4">3.4.14.10</ecNumber>
    </recommendedName>
</protein>
<evidence type="ECO:0000256" key="10">
    <source>
        <dbReference type="ARBA" id="ARBA00022825"/>
    </source>
</evidence>
<accession>A0A164ZGL4</accession>
<keyword evidence="7 15" id="KW-0479">Metal-binding</keyword>
<dbReference type="SUPFAM" id="SSF54897">
    <property type="entry name" value="Protease propeptides/inhibitors"/>
    <property type="match status" value="1"/>
</dbReference>
<dbReference type="GeneID" id="28895512"/>
<dbReference type="Gene3D" id="3.40.50.200">
    <property type="entry name" value="Peptidase S8/S53 domain"/>
    <property type="match status" value="1"/>
</dbReference>
<dbReference type="InterPro" id="IPR015366">
    <property type="entry name" value="S53_propep"/>
</dbReference>
<dbReference type="AlphaFoldDB" id="A0A164ZGL4"/>
<evidence type="ECO:0000256" key="4">
    <source>
        <dbReference type="ARBA" id="ARBA00012462"/>
    </source>
</evidence>